<evidence type="ECO:0000256" key="7">
    <source>
        <dbReference type="ARBA" id="ARBA00023136"/>
    </source>
</evidence>
<feature type="transmembrane region" description="Helical" evidence="10">
    <location>
        <begin position="161"/>
        <end position="177"/>
    </location>
</feature>
<keyword evidence="7 10" id="KW-0472">Membrane</keyword>
<keyword evidence="1 10" id="KW-1003">Cell membrane</keyword>
<dbReference type="EC" id="2.3.1.275" evidence="10"/>
<comment type="pathway">
    <text evidence="10">Lipid metabolism; phospholipid metabolism.</text>
</comment>
<comment type="subcellular location">
    <subcellularLocation>
        <location evidence="10">Cell membrane</location>
        <topology evidence="10">Multi-pass membrane protein</topology>
    </subcellularLocation>
</comment>
<dbReference type="EMBL" id="RCCJ01000001">
    <property type="protein sequence ID" value="RLJ70320.1"/>
    <property type="molecule type" value="Genomic_DNA"/>
</dbReference>
<evidence type="ECO:0000313" key="12">
    <source>
        <dbReference type="Proteomes" id="UP000267841"/>
    </source>
</evidence>
<keyword evidence="9 10" id="KW-1208">Phospholipid metabolism</keyword>
<keyword evidence="12" id="KW-1185">Reference proteome</keyword>
<dbReference type="PANTHER" id="PTHR30309">
    <property type="entry name" value="INNER MEMBRANE PROTEIN YGIH"/>
    <property type="match status" value="1"/>
</dbReference>
<dbReference type="RefSeq" id="WP_121009753.1">
    <property type="nucleotide sequence ID" value="NZ_RCCJ01000001.1"/>
</dbReference>
<name>A0A497XQ88_9AQUI</name>
<dbReference type="GO" id="GO:0043772">
    <property type="term" value="F:acyl-phosphate glycerol-3-phosphate acyltransferase activity"/>
    <property type="evidence" value="ECO:0007669"/>
    <property type="project" value="UniProtKB-UniRule"/>
</dbReference>
<evidence type="ECO:0000313" key="11">
    <source>
        <dbReference type="EMBL" id="RLJ70320.1"/>
    </source>
</evidence>
<evidence type="ECO:0000256" key="9">
    <source>
        <dbReference type="ARBA" id="ARBA00023264"/>
    </source>
</evidence>
<evidence type="ECO:0000256" key="5">
    <source>
        <dbReference type="ARBA" id="ARBA00022989"/>
    </source>
</evidence>
<dbReference type="OrthoDB" id="9777124at2"/>
<dbReference type="Pfam" id="PF02660">
    <property type="entry name" value="G3P_acyltransf"/>
    <property type="match status" value="1"/>
</dbReference>
<organism evidence="11 12">
    <name type="scientific">Hydrogenivirga caldilitoris</name>
    <dbReference type="NCBI Taxonomy" id="246264"/>
    <lineage>
        <taxon>Bacteria</taxon>
        <taxon>Pseudomonadati</taxon>
        <taxon>Aquificota</taxon>
        <taxon>Aquificia</taxon>
        <taxon>Aquificales</taxon>
        <taxon>Aquificaceae</taxon>
        <taxon>Hydrogenivirga</taxon>
    </lineage>
</organism>
<keyword evidence="4 10" id="KW-0812">Transmembrane</keyword>
<evidence type="ECO:0000256" key="10">
    <source>
        <dbReference type="HAMAP-Rule" id="MF_01043"/>
    </source>
</evidence>
<dbReference type="InterPro" id="IPR003811">
    <property type="entry name" value="G3P_acylTferase_PlsY"/>
</dbReference>
<protein>
    <recommendedName>
        <fullName evidence="10">Glycerol-3-phosphate acyltransferase</fullName>
    </recommendedName>
    <alternativeName>
        <fullName evidence="10">Acyl-PO4 G3P acyltransferase</fullName>
    </alternativeName>
    <alternativeName>
        <fullName evidence="10">Acyl-phosphate--glycerol-3-phosphate acyltransferase</fullName>
    </alternativeName>
    <alternativeName>
        <fullName evidence="10">G3P acyltransferase</fullName>
        <shortName evidence="10">GPAT</shortName>
        <ecNumber evidence="10">2.3.1.275</ecNumber>
    </alternativeName>
    <alternativeName>
        <fullName evidence="10">Lysophosphatidic acid synthase</fullName>
        <shortName evidence="10">LPA synthase</shortName>
    </alternativeName>
</protein>
<keyword evidence="6 10" id="KW-0443">Lipid metabolism</keyword>
<comment type="caution">
    <text evidence="11">The sequence shown here is derived from an EMBL/GenBank/DDBJ whole genome shotgun (WGS) entry which is preliminary data.</text>
</comment>
<evidence type="ECO:0000256" key="8">
    <source>
        <dbReference type="ARBA" id="ARBA00023209"/>
    </source>
</evidence>
<dbReference type="PANTHER" id="PTHR30309:SF0">
    <property type="entry name" value="GLYCEROL-3-PHOSPHATE ACYLTRANSFERASE-RELATED"/>
    <property type="match status" value="1"/>
</dbReference>
<dbReference type="HAMAP" id="MF_01043">
    <property type="entry name" value="PlsY"/>
    <property type="match status" value="1"/>
</dbReference>
<sequence>MEKFLLVLFAYLLGSVLPGEIIAKLKGVNLREVGSGNVGATNVSRVLGKKFGALVFFLDMLKGFIPTYLAISFYGVESKAVMFAGIASVLGHMFSIFDRFRGGKGVATAFGVILAVSFKLALLSLLVWFVILQWKRYVSLASITASVVAPLLFLISGYPSHIFLMGIVIAVLIVYKHKPNIDRLLRGQELKV</sequence>
<dbReference type="GO" id="GO:0005886">
    <property type="term" value="C:plasma membrane"/>
    <property type="evidence" value="ECO:0007669"/>
    <property type="project" value="UniProtKB-SubCell"/>
</dbReference>
<dbReference type="UniPathway" id="UPA00085"/>
<dbReference type="GO" id="GO:0008654">
    <property type="term" value="P:phospholipid biosynthetic process"/>
    <property type="evidence" value="ECO:0007669"/>
    <property type="project" value="UniProtKB-UniRule"/>
</dbReference>
<proteinExistence type="inferred from homology"/>
<keyword evidence="2 10" id="KW-0444">Lipid biosynthesis</keyword>
<evidence type="ECO:0000256" key="4">
    <source>
        <dbReference type="ARBA" id="ARBA00022692"/>
    </source>
</evidence>
<evidence type="ECO:0000256" key="2">
    <source>
        <dbReference type="ARBA" id="ARBA00022516"/>
    </source>
</evidence>
<dbReference type="NCBIfam" id="TIGR00023">
    <property type="entry name" value="glycerol-3-phosphate 1-O-acyltransferase PlsY"/>
    <property type="match status" value="1"/>
</dbReference>
<keyword evidence="8 10" id="KW-0594">Phospholipid biosynthesis</keyword>
<comment type="similarity">
    <text evidence="10">Belongs to the PlsY family.</text>
</comment>
<keyword evidence="3 10" id="KW-0808">Transferase</keyword>
<accession>A0A497XQ88</accession>
<feature type="transmembrane region" description="Helical" evidence="10">
    <location>
        <begin position="51"/>
        <end position="73"/>
    </location>
</feature>
<gene>
    <name evidence="10" type="primary">plsY</name>
    <name evidence="11" type="ORF">BCF55_0588</name>
</gene>
<evidence type="ECO:0000256" key="3">
    <source>
        <dbReference type="ARBA" id="ARBA00022679"/>
    </source>
</evidence>
<comment type="function">
    <text evidence="10">Catalyzes the transfer of an acyl group from acyl-phosphate (acyl-PO(4)) to glycerol-3-phosphate (G3P) to form lysophosphatidic acid (LPA). This enzyme utilizes acyl-phosphate as fatty acyl donor, but not acyl-CoA or acyl-ACP.</text>
</comment>
<dbReference type="AlphaFoldDB" id="A0A497XQ88"/>
<dbReference type="SMART" id="SM01207">
    <property type="entry name" value="G3P_acyltransf"/>
    <property type="match status" value="1"/>
</dbReference>
<keyword evidence="5 10" id="KW-1133">Transmembrane helix</keyword>
<feature type="transmembrane region" description="Helical" evidence="10">
    <location>
        <begin position="80"/>
        <end position="97"/>
    </location>
</feature>
<keyword evidence="11" id="KW-0012">Acyltransferase</keyword>
<reference evidence="11 12" key="1">
    <citation type="submission" date="2018-10" db="EMBL/GenBank/DDBJ databases">
        <title>Genomic Encyclopedia of Archaeal and Bacterial Type Strains, Phase II (KMG-II): from individual species to whole genera.</title>
        <authorList>
            <person name="Goeker M."/>
        </authorList>
    </citation>
    <scope>NUCLEOTIDE SEQUENCE [LARGE SCALE GENOMIC DNA]</scope>
    <source>
        <strain evidence="11 12">DSM 16510</strain>
    </source>
</reference>
<evidence type="ECO:0000256" key="6">
    <source>
        <dbReference type="ARBA" id="ARBA00023098"/>
    </source>
</evidence>
<evidence type="ECO:0000256" key="1">
    <source>
        <dbReference type="ARBA" id="ARBA00022475"/>
    </source>
</evidence>
<feature type="transmembrane region" description="Helical" evidence="10">
    <location>
        <begin position="109"/>
        <end position="130"/>
    </location>
</feature>
<comment type="catalytic activity">
    <reaction evidence="10">
        <text>an acyl phosphate + sn-glycerol 3-phosphate = a 1-acyl-sn-glycero-3-phosphate + phosphate</text>
        <dbReference type="Rhea" id="RHEA:34075"/>
        <dbReference type="ChEBI" id="CHEBI:43474"/>
        <dbReference type="ChEBI" id="CHEBI:57597"/>
        <dbReference type="ChEBI" id="CHEBI:57970"/>
        <dbReference type="ChEBI" id="CHEBI:59918"/>
        <dbReference type="EC" id="2.3.1.275"/>
    </reaction>
</comment>
<comment type="subunit">
    <text evidence="10">Probably interacts with PlsX.</text>
</comment>
<dbReference type="Proteomes" id="UP000267841">
    <property type="component" value="Unassembled WGS sequence"/>
</dbReference>